<gene>
    <name evidence="1" type="ORF">CAMP_LOCUS19374</name>
</gene>
<dbReference type="EMBL" id="CANHGI010000006">
    <property type="protein sequence ID" value="CAI5456737.1"/>
    <property type="molecule type" value="Genomic_DNA"/>
</dbReference>
<dbReference type="OrthoDB" id="5844701at2759"/>
<evidence type="ECO:0000313" key="1">
    <source>
        <dbReference type="EMBL" id="CAI5456737.1"/>
    </source>
</evidence>
<protein>
    <submittedName>
        <fullName evidence="1">Uncharacterized protein</fullName>
    </submittedName>
</protein>
<keyword evidence="2" id="KW-1185">Reference proteome</keyword>
<name>A0A9P1J5L5_9PELO</name>
<evidence type="ECO:0000313" key="2">
    <source>
        <dbReference type="Proteomes" id="UP001152747"/>
    </source>
</evidence>
<sequence length="85" mass="9630">MSRWESFPISEQEQAYLAATTTTTTSDNTAAATVKLAKPSVFIDIIQLTQLYRTYANLDVVDMDVVRFRILLQNPHPSAGLWHFL</sequence>
<dbReference type="Proteomes" id="UP001152747">
    <property type="component" value="Unassembled WGS sequence"/>
</dbReference>
<organism evidence="1 2">
    <name type="scientific">Caenorhabditis angaria</name>
    <dbReference type="NCBI Taxonomy" id="860376"/>
    <lineage>
        <taxon>Eukaryota</taxon>
        <taxon>Metazoa</taxon>
        <taxon>Ecdysozoa</taxon>
        <taxon>Nematoda</taxon>
        <taxon>Chromadorea</taxon>
        <taxon>Rhabditida</taxon>
        <taxon>Rhabditina</taxon>
        <taxon>Rhabditomorpha</taxon>
        <taxon>Rhabditoidea</taxon>
        <taxon>Rhabditidae</taxon>
        <taxon>Peloderinae</taxon>
        <taxon>Caenorhabditis</taxon>
    </lineage>
</organism>
<reference evidence="1" key="1">
    <citation type="submission" date="2022-11" db="EMBL/GenBank/DDBJ databases">
        <authorList>
            <person name="Kikuchi T."/>
        </authorList>
    </citation>
    <scope>NUCLEOTIDE SEQUENCE</scope>
    <source>
        <strain evidence="1">PS1010</strain>
    </source>
</reference>
<accession>A0A9P1J5L5</accession>
<proteinExistence type="predicted"/>
<comment type="caution">
    <text evidence="1">The sequence shown here is derived from an EMBL/GenBank/DDBJ whole genome shotgun (WGS) entry which is preliminary data.</text>
</comment>
<dbReference type="AlphaFoldDB" id="A0A9P1J5L5"/>